<dbReference type="AlphaFoldDB" id="A0A1M7PYS2"/>
<accession>A0A1M7PYS2</accession>
<name>A0A1M7PYS2_9BACT</name>
<dbReference type="RefSeq" id="WP_245802889.1">
    <property type="nucleotide sequence ID" value="NZ_FRCY01000012.1"/>
</dbReference>
<dbReference type="STRING" id="388280.SAMN04488057_11229"/>
<gene>
    <name evidence="1" type="ORF">SAMN04488057_11229</name>
</gene>
<dbReference type="Proteomes" id="UP000184513">
    <property type="component" value="Unassembled WGS sequence"/>
</dbReference>
<evidence type="ECO:0000313" key="1">
    <source>
        <dbReference type="EMBL" id="SHN22903.1"/>
    </source>
</evidence>
<evidence type="ECO:0000313" key="2">
    <source>
        <dbReference type="Proteomes" id="UP000184513"/>
    </source>
</evidence>
<evidence type="ECO:0008006" key="3">
    <source>
        <dbReference type="Google" id="ProtNLM"/>
    </source>
</evidence>
<keyword evidence="2" id="KW-1185">Reference proteome</keyword>
<sequence length="94" mass="10812">MTHLITANQKHQMVEVFKTNVSHPKNAKSLVEIIHRQFPAYRANFDLEDCDNILRVECAGKLPHAPYIIETLQRTGFHAEVLADEKENQEDTRG</sequence>
<protein>
    <recommendedName>
        <fullName evidence="3">HMA domain-containing protein</fullName>
    </recommendedName>
</protein>
<dbReference type="EMBL" id="FRCY01000012">
    <property type="protein sequence ID" value="SHN22903.1"/>
    <property type="molecule type" value="Genomic_DNA"/>
</dbReference>
<proteinExistence type="predicted"/>
<organism evidence="1 2">
    <name type="scientific">Cyclobacterium lianum</name>
    <dbReference type="NCBI Taxonomy" id="388280"/>
    <lineage>
        <taxon>Bacteria</taxon>
        <taxon>Pseudomonadati</taxon>
        <taxon>Bacteroidota</taxon>
        <taxon>Cytophagia</taxon>
        <taxon>Cytophagales</taxon>
        <taxon>Cyclobacteriaceae</taxon>
        <taxon>Cyclobacterium</taxon>
    </lineage>
</organism>
<reference evidence="1 2" key="1">
    <citation type="submission" date="2016-11" db="EMBL/GenBank/DDBJ databases">
        <authorList>
            <person name="Jaros S."/>
            <person name="Januszkiewicz K."/>
            <person name="Wedrychowicz H."/>
        </authorList>
    </citation>
    <scope>NUCLEOTIDE SEQUENCE [LARGE SCALE GENOMIC DNA]</scope>
    <source>
        <strain evidence="1 2">CGMCC 1.6102</strain>
    </source>
</reference>